<comment type="caution">
    <text evidence="2">The sequence shown here is derived from an EMBL/GenBank/DDBJ whole genome shotgun (WGS) entry which is preliminary data.</text>
</comment>
<organism evidence="2 3">
    <name type="scientific">Ceratodon purpureus</name>
    <name type="common">Fire moss</name>
    <name type="synonym">Dicranum purpureum</name>
    <dbReference type="NCBI Taxonomy" id="3225"/>
    <lineage>
        <taxon>Eukaryota</taxon>
        <taxon>Viridiplantae</taxon>
        <taxon>Streptophyta</taxon>
        <taxon>Embryophyta</taxon>
        <taxon>Bryophyta</taxon>
        <taxon>Bryophytina</taxon>
        <taxon>Bryopsida</taxon>
        <taxon>Dicranidae</taxon>
        <taxon>Pseudoditrichales</taxon>
        <taxon>Ditrichaceae</taxon>
        <taxon>Ceratodon</taxon>
    </lineage>
</organism>
<evidence type="ECO:0000313" key="2">
    <source>
        <dbReference type="EMBL" id="KAG0570567.1"/>
    </source>
</evidence>
<gene>
    <name evidence="2" type="ORF">KC19_6G171000</name>
</gene>
<evidence type="ECO:0000313" key="3">
    <source>
        <dbReference type="Proteomes" id="UP000822688"/>
    </source>
</evidence>
<feature type="signal peptide" evidence="1">
    <location>
        <begin position="1"/>
        <end position="16"/>
    </location>
</feature>
<reference evidence="2 3" key="1">
    <citation type="submission" date="2020-06" db="EMBL/GenBank/DDBJ databases">
        <title>WGS assembly of Ceratodon purpureus strain R40.</title>
        <authorList>
            <person name="Carey S.B."/>
            <person name="Jenkins J."/>
            <person name="Shu S."/>
            <person name="Lovell J.T."/>
            <person name="Sreedasyam A."/>
            <person name="Maumus F."/>
            <person name="Tiley G.P."/>
            <person name="Fernandez-Pozo N."/>
            <person name="Barry K."/>
            <person name="Chen C."/>
            <person name="Wang M."/>
            <person name="Lipzen A."/>
            <person name="Daum C."/>
            <person name="Saski C.A."/>
            <person name="Payton A.C."/>
            <person name="Mcbreen J.C."/>
            <person name="Conrad R.E."/>
            <person name="Kollar L.M."/>
            <person name="Olsson S."/>
            <person name="Huttunen S."/>
            <person name="Landis J.B."/>
            <person name="Wickett N.J."/>
            <person name="Johnson M.G."/>
            <person name="Rensing S.A."/>
            <person name="Grimwood J."/>
            <person name="Schmutz J."/>
            <person name="Mcdaniel S.F."/>
        </authorList>
    </citation>
    <scope>NUCLEOTIDE SEQUENCE [LARGE SCALE GENOMIC DNA]</scope>
    <source>
        <strain evidence="2 3">R40</strain>
    </source>
</reference>
<evidence type="ECO:0000256" key="1">
    <source>
        <dbReference type="SAM" id="SignalP"/>
    </source>
</evidence>
<keyword evidence="3" id="KW-1185">Reference proteome</keyword>
<evidence type="ECO:0008006" key="4">
    <source>
        <dbReference type="Google" id="ProtNLM"/>
    </source>
</evidence>
<dbReference type="Proteomes" id="UP000822688">
    <property type="component" value="Chromosome 6"/>
</dbReference>
<dbReference type="EMBL" id="CM026427">
    <property type="protein sequence ID" value="KAG0570567.1"/>
    <property type="molecule type" value="Genomic_DNA"/>
</dbReference>
<sequence>MQIRVVSSLMILLTVALKLESTPGNRRIADVCCEAQARTSGLSGRAGVEMRSKETLRVKPAENCRWWLR</sequence>
<dbReference type="AlphaFoldDB" id="A0A8T0HHZ7"/>
<name>A0A8T0HHZ7_CERPU</name>
<accession>A0A8T0HHZ7</accession>
<feature type="chain" id="PRO_5035948269" description="Secreted protein" evidence="1">
    <location>
        <begin position="17"/>
        <end position="69"/>
    </location>
</feature>
<keyword evidence="1" id="KW-0732">Signal</keyword>
<proteinExistence type="predicted"/>
<protein>
    <recommendedName>
        <fullName evidence="4">Secreted protein</fullName>
    </recommendedName>
</protein>